<dbReference type="GO" id="GO:0003824">
    <property type="term" value="F:catalytic activity"/>
    <property type="evidence" value="ECO:0007669"/>
    <property type="project" value="InterPro"/>
</dbReference>
<feature type="domain" description="MOSC" evidence="1">
    <location>
        <begin position="102"/>
        <end position="245"/>
    </location>
</feature>
<dbReference type="EMBL" id="SRKY01000006">
    <property type="protein sequence ID" value="THH34457.1"/>
    <property type="molecule type" value="Genomic_DNA"/>
</dbReference>
<dbReference type="InterPro" id="IPR005302">
    <property type="entry name" value="MoCF_Sase_C"/>
</dbReference>
<dbReference type="PANTHER" id="PTHR36930">
    <property type="entry name" value="METAL-SULFUR CLUSTER BIOSYNTHESIS PROTEINS YUAD-RELATED"/>
    <property type="match status" value="1"/>
</dbReference>
<dbReference type="OrthoDB" id="581532at2"/>
<name>A0A4S4N7Z9_9RHOB</name>
<dbReference type="InterPro" id="IPR011037">
    <property type="entry name" value="Pyrv_Knase-like_insert_dom_sf"/>
</dbReference>
<protein>
    <submittedName>
        <fullName evidence="2">MOSC domain-containing protein</fullName>
    </submittedName>
</protein>
<dbReference type="Proteomes" id="UP000306602">
    <property type="component" value="Unassembled WGS sequence"/>
</dbReference>
<dbReference type="SUPFAM" id="SSF50800">
    <property type="entry name" value="PK beta-barrel domain-like"/>
    <property type="match status" value="1"/>
</dbReference>
<accession>A0A4S4N7Z9</accession>
<dbReference type="InterPro" id="IPR052716">
    <property type="entry name" value="MOSC_domain"/>
</dbReference>
<evidence type="ECO:0000313" key="3">
    <source>
        <dbReference type="Proteomes" id="UP000306602"/>
    </source>
</evidence>
<dbReference type="Gene3D" id="2.40.33.20">
    <property type="entry name" value="PK beta-barrel domain-like"/>
    <property type="match status" value="1"/>
</dbReference>
<sequence length="245" mass="26663">MTATLAQIWRHPVKGIGCERLADTTLTAGAPLPGDRAWALRHERSEPTDAWQPRRNFLVVAHGPRLAQVAAQSATDGRITLTHPDLAPLDFDPAHDGDKLMDWVAPLWPDTQPAAASLVKAPAQGMADNGVAQVSVMNHSSLRALSQAAQTDLDPRRFRGNLWIDGLAPWEEFDLLGKTIRIGEVTLEVTDRITRCRATEANPDTGERDAEPVRVLRQGWEHMDFGVYATVTSGGKIAAGDTVTV</sequence>
<dbReference type="Pfam" id="PF03473">
    <property type="entry name" value="MOSC"/>
    <property type="match status" value="1"/>
</dbReference>
<organism evidence="2 3">
    <name type="scientific">Aliishimia ponticola</name>
    <dbReference type="NCBI Taxonomy" id="2499833"/>
    <lineage>
        <taxon>Bacteria</taxon>
        <taxon>Pseudomonadati</taxon>
        <taxon>Pseudomonadota</taxon>
        <taxon>Alphaproteobacteria</taxon>
        <taxon>Rhodobacterales</taxon>
        <taxon>Paracoccaceae</taxon>
        <taxon>Aliishimia</taxon>
    </lineage>
</organism>
<evidence type="ECO:0000313" key="2">
    <source>
        <dbReference type="EMBL" id="THH34457.1"/>
    </source>
</evidence>
<dbReference type="Pfam" id="PF03476">
    <property type="entry name" value="MOSC_N"/>
    <property type="match status" value="1"/>
</dbReference>
<proteinExistence type="predicted"/>
<evidence type="ECO:0000259" key="1">
    <source>
        <dbReference type="PROSITE" id="PS51340"/>
    </source>
</evidence>
<dbReference type="AlphaFoldDB" id="A0A4S4N7Z9"/>
<dbReference type="PANTHER" id="PTHR36930:SF1">
    <property type="entry name" value="MOSC DOMAIN-CONTAINING PROTEIN"/>
    <property type="match status" value="1"/>
</dbReference>
<keyword evidence="3" id="KW-1185">Reference proteome</keyword>
<gene>
    <name evidence="2" type="ORF">E4Z66_18690</name>
</gene>
<dbReference type="InterPro" id="IPR005303">
    <property type="entry name" value="MOCOS_middle"/>
</dbReference>
<dbReference type="PROSITE" id="PS51340">
    <property type="entry name" value="MOSC"/>
    <property type="match status" value="1"/>
</dbReference>
<dbReference type="GO" id="GO:0030170">
    <property type="term" value="F:pyridoxal phosphate binding"/>
    <property type="evidence" value="ECO:0007669"/>
    <property type="project" value="InterPro"/>
</dbReference>
<reference evidence="2 3" key="1">
    <citation type="submission" date="2019-04" db="EMBL/GenBank/DDBJ databases">
        <title>Shimia ponticola sp. nov., isolated from seawater.</title>
        <authorList>
            <person name="Kim Y.-O."/>
            <person name="Yoon J.-H."/>
        </authorList>
    </citation>
    <scope>NUCLEOTIDE SEQUENCE [LARGE SCALE GENOMIC DNA]</scope>
    <source>
        <strain evidence="2 3">MYP11</strain>
    </source>
</reference>
<dbReference type="RefSeq" id="WP_136464597.1">
    <property type="nucleotide sequence ID" value="NZ_SRKY01000006.1"/>
</dbReference>
<dbReference type="GO" id="GO:0030151">
    <property type="term" value="F:molybdenum ion binding"/>
    <property type="evidence" value="ECO:0007669"/>
    <property type="project" value="InterPro"/>
</dbReference>
<comment type="caution">
    <text evidence="2">The sequence shown here is derived from an EMBL/GenBank/DDBJ whole genome shotgun (WGS) entry which is preliminary data.</text>
</comment>